<gene>
    <name evidence="2" type="ORF">HLI_12035</name>
</gene>
<evidence type="ECO:0000313" key="2">
    <source>
        <dbReference type="EMBL" id="QAS52872.1"/>
    </source>
</evidence>
<sequence length="74" mass="8697">MLYAYISPFIILIAMFTAAFFVIDWLAKLFIYTFIVNLMCLPFFMLYKEEVSQRNTQSSPQEESNHVSKNTDSQ</sequence>
<dbReference type="EMBL" id="CP026118">
    <property type="protein sequence ID" value="QAS52872.1"/>
    <property type="molecule type" value="Genomic_DNA"/>
</dbReference>
<proteinExistence type="predicted"/>
<dbReference type="RefSeq" id="WP_128525150.1">
    <property type="nucleotide sequence ID" value="NZ_CANLVY010000001.1"/>
</dbReference>
<keyword evidence="1" id="KW-0472">Membrane</keyword>
<name>A0A410MDR8_9BACI</name>
<organism evidence="2 3">
    <name type="scientific">Halobacillus litoralis</name>
    <dbReference type="NCBI Taxonomy" id="45668"/>
    <lineage>
        <taxon>Bacteria</taxon>
        <taxon>Bacillati</taxon>
        <taxon>Bacillota</taxon>
        <taxon>Bacilli</taxon>
        <taxon>Bacillales</taxon>
        <taxon>Bacillaceae</taxon>
        <taxon>Halobacillus</taxon>
    </lineage>
</organism>
<feature type="transmembrane region" description="Helical" evidence="1">
    <location>
        <begin position="5"/>
        <end position="23"/>
    </location>
</feature>
<keyword evidence="1" id="KW-1133">Transmembrane helix</keyword>
<evidence type="ECO:0000313" key="3">
    <source>
        <dbReference type="Proteomes" id="UP000287756"/>
    </source>
</evidence>
<evidence type="ECO:0000256" key="1">
    <source>
        <dbReference type="SAM" id="Phobius"/>
    </source>
</evidence>
<feature type="transmembrane region" description="Helical" evidence="1">
    <location>
        <begin position="29"/>
        <end position="47"/>
    </location>
</feature>
<dbReference type="OrthoDB" id="2973374at2"/>
<protein>
    <submittedName>
        <fullName evidence="2">Uncharacterized protein</fullName>
    </submittedName>
</protein>
<keyword evidence="1" id="KW-0812">Transmembrane</keyword>
<dbReference type="KEGG" id="hli:HLI_12035"/>
<dbReference type="Proteomes" id="UP000287756">
    <property type="component" value="Chromosome"/>
</dbReference>
<accession>A0A410MDR8</accession>
<reference evidence="2 3" key="1">
    <citation type="submission" date="2018-01" db="EMBL/GenBank/DDBJ databases">
        <title>The whole genome sequencing and assembly of Halobacillus litoralis ERB031 strain.</title>
        <authorList>
            <person name="Lee S.-J."/>
            <person name="Park M.-K."/>
            <person name="Kim J.-Y."/>
            <person name="Lee Y.-J."/>
            <person name="Yi H."/>
            <person name="Bahn Y.-S."/>
            <person name="Kim J.F."/>
            <person name="Lee D.-W."/>
        </authorList>
    </citation>
    <scope>NUCLEOTIDE SEQUENCE [LARGE SCALE GENOMIC DNA]</scope>
    <source>
        <strain evidence="2 3">ERB 031</strain>
    </source>
</reference>
<dbReference type="AlphaFoldDB" id="A0A410MDR8"/>